<sequence>MRFHKSENKYSFSSSVVSVLTFFAAYVLLRRQKIDFPPKWGQGDPLSYQARTALLVENFQIAEWFLKLGRTAFIGYSDTRRLVRKSEAPKSTNSFQRPRFHGLFGGMSRWHIYPILFIIYAKKRSLENQLQVPLTTEKEKLRKARIIALR</sequence>
<name>A0A2G5SPR8_9PELO</name>
<dbReference type="EMBL" id="PDUG01000006">
    <property type="protein sequence ID" value="PIC17017.1"/>
    <property type="molecule type" value="Genomic_DNA"/>
</dbReference>
<dbReference type="AlphaFoldDB" id="A0A2G5SPR8"/>
<comment type="caution">
    <text evidence="2">The sequence shown here is derived from an EMBL/GenBank/DDBJ whole genome shotgun (WGS) entry which is preliminary data.</text>
</comment>
<gene>
    <name evidence="2" type="primary">Cnig_chr_X.g23413</name>
    <name evidence="2" type="ORF">B9Z55_023413</name>
</gene>
<dbReference type="Proteomes" id="UP000230233">
    <property type="component" value="Chromosome X"/>
</dbReference>
<keyword evidence="1" id="KW-1133">Transmembrane helix</keyword>
<evidence type="ECO:0000313" key="2">
    <source>
        <dbReference type="EMBL" id="PIC17017.1"/>
    </source>
</evidence>
<protein>
    <submittedName>
        <fullName evidence="2">Uncharacterized protein</fullName>
    </submittedName>
</protein>
<evidence type="ECO:0000313" key="3">
    <source>
        <dbReference type="Proteomes" id="UP000230233"/>
    </source>
</evidence>
<keyword evidence="3" id="KW-1185">Reference proteome</keyword>
<evidence type="ECO:0000256" key="1">
    <source>
        <dbReference type="SAM" id="Phobius"/>
    </source>
</evidence>
<feature type="transmembrane region" description="Helical" evidence="1">
    <location>
        <begin position="12"/>
        <end position="29"/>
    </location>
</feature>
<proteinExistence type="predicted"/>
<organism evidence="2 3">
    <name type="scientific">Caenorhabditis nigoni</name>
    <dbReference type="NCBI Taxonomy" id="1611254"/>
    <lineage>
        <taxon>Eukaryota</taxon>
        <taxon>Metazoa</taxon>
        <taxon>Ecdysozoa</taxon>
        <taxon>Nematoda</taxon>
        <taxon>Chromadorea</taxon>
        <taxon>Rhabditida</taxon>
        <taxon>Rhabditina</taxon>
        <taxon>Rhabditomorpha</taxon>
        <taxon>Rhabditoidea</taxon>
        <taxon>Rhabditidae</taxon>
        <taxon>Peloderinae</taxon>
        <taxon>Caenorhabditis</taxon>
    </lineage>
</organism>
<reference evidence="3" key="1">
    <citation type="submission" date="2017-10" db="EMBL/GenBank/DDBJ databases">
        <title>Rapid genome shrinkage in a self-fertile nematode reveals novel sperm competition proteins.</title>
        <authorList>
            <person name="Yin D."/>
            <person name="Schwarz E.M."/>
            <person name="Thomas C.G."/>
            <person name="Felde R.L."/>
            <person name="Korf I.F."/>
            <person name="Cutter A.D."/>
            <person name="Schartner C.M."/>
            <person name="Ralston E.J."/>
            <person name="Meyer B.J."/>
            <person name="Haag E.S."/>
        </authorList>
    </citation>
    <scope>NUCLEOTIDE SEQUENCE [LARGE SCALE GENOMIC DNA]</scope>
    <source>
        <strain evidence="3">JU1422</strain>
    </source>
</reference>
<keyword evidence="1" id="KW-0472">Membrane</keyword>
<keyword evidence="1" id="KW-0812">Transmembrane</keyword>
<accession>A0A2G5SPR8</accession>